<evidence type="ECO:0000313" key="2">
    <source>
        <dbReference type="Proteomes" id="UP000000305"/>
    </source>
</evidence>
<keyword evidence="2" id="KW-1185">Reference proteome</keyword>
<sequence length="69" mass="7350">MPPIGSPDGQDRTAGSCYEHHNVSLSYKDASLGYPVQIAVVQMLLLKDQELLIVLTTATGDDSASSSKE</sequence>
<evidence type="ECO:0000313" key="1">
    <source>
        <dbReference type="EMBL" id="EFX65447.1"/>
    </source>
</evidence>
<organism evidence="1 2">
    <name type="scientific">Daphnia pulex</name>
    <name type="common">Water flea</name>
    <dbReference type="NCBI Taxonomy" id="6669"/>
    <lineage>
        <taxon>Eukaryota</taxon>
        <taxon>Metazoa</taxon>
        <taxon>Ecdysozoa</taxon>
        <taxon>Arthropoda</taxon>
        <taxon>Crustacea</taxon>
        <taxon>Branchiopoda</taxon>
        <taxon>Diplostraca</taxon>
        <taxon>Cladocera</taxon>
        <taxon>Anomopoda</taxon>
        <taxon>Daphniidae</taxon>
        <taxon>Daphnia</taxon>
    </lineage>
</organism>
<dbReference type="InParanoid" id="E9HS35"/>
<gene>
    <name evidence="1" type="ORF">DAPPUDRAFT_264676</name>
</gene>
<reference evidence="1 2" key="1">
    <citation type="journal article" date="2011" name="Science">
        <title>The ecoresponsive genome of Daphnia pulex.</title>
        <authorList>
            <person name="Colbourne J.K."/>
            <person name="Pfrender M.E."/>
            <person name="Gilbert D."/>
            <person name="Thomas W.K."/>
            <person name="Tucker A."/>
            <person name="Oakley T.H."/>
            <person name="Tokishita S."/>
            <person name="Aerts A."/>
            <person name="Arnold G.J."/>
            <person name="Basu M.K."/>
            <person name="Bauer D.J."/>
            <person name="Caceres C.E."/>
            <person name="Carmel L."/>
            <person name="Casola C."/>
            <person name="Choi J.H."/>
            <person name="Detter J.C."/>
            <person name="Dong Q."/>
            <person name="Dusheyko S."/>
            <person name="Eads B.D."/>
            <person name="Frohlich T."/>
            <person name="Geiler-Samerotte K.A."/>
            <person name="Gerlach D."/>
            <person name="Hatcher P."/>
            <person name="Jogdeo S."/>
            <person name="Krijgsveld J."/>
            <person name="Kriventseva E.V."/>
            <person name="Kultz D."/>
            <person name="Laforsch C."/>
            <person name="Lindquist E."/>
            <person name="Lopez J."/>
            <person name="Manak J.R."/>
            <person name="Muller J."/>
            <person name="Pangilinan J."/>
            <person name="Patwardhan R.P."/>
            <person name="Pitluck S."/>
            <person name="Pritham E.J."/>
            <person name="Rechtsteiner A."/>
            <person name="Rho M."/>
            <person name="Rogozin I.B."/>
            <person name="Sakarya O."/>
            <person name="Salamov A."/>
            <person name="Schaack S."/>
            <person name="Shapiro H."/>
            <person name="Shiga Y."/>
            <person name="Skalitzky C."/>
            <person name="Smith Z."/>
            <person name="Souvorov A."/>
            <person name="Sung W."/>
            <person name="Tang Z."/>
            <person name="Tsuchiya D."/>
            <person name="Tu H."/>
            <person name="Vos H."/>
            <person name="Wang M."/>
            <person name="Wolf Y.I."/>
            <person name="Yamagata H."/>
            <person name="Yamada T."/>
            <person name="Ye Y."/>
            <person name="Shaw J.R."/>
            <person name="Andrews J."/>
            <person name="Crease T.J."/>
            <person name="Tang H."/>
            <person name="Lucas S.M."/>
            <person name="Robertson H.M."/>
            <person name="Bork P."/>
            <person name="Koonin E.V."/>
            <person name="Zdobnov E.M."/>
            <person name="Grigoriev I.V."/>
            <person name="Lynch M."/>
            <person name="Boore J.L."/>
        </authorList>
    </citation>
    <scope>NUCLEOTIDE SEQUENCE [LARGE SCALE GENOMIC DNA]</scope>
</reference>
<name>E9HS35_DAPPU</name>
<proteinExistence type="predicted"/>
<dbReference type="AlphaFoldDB" id="E9HS35"/>
<protein>
    <submittedName>
        <fullName evidence="1">Uncharacterized protein</fullName>
    </submittedName>
</protein>
<dbReference type="HOGENOM" id="CLU_2778421_0_0_1"/>
<dbReference type="KEGG" id="dpx:DAPPUDRAFT_264676"/>
<dbReference type="Proteomes" id="UP000000305">
    <property type="component" value="Unassembled WGS sequence"/>
</dbReference>
<dbReference type="EMBL" id="GL732744">
    <property type="protein sequence ID" value="EFX65447.1"/>
    <property type="molecule type" value="Genomic_DNA"/>
</dbReference>
<accession>E9HS35</accession>